<keyword evidence="2" id="KW-1185">Reference proteome</keyword>
<evidence type="ECO:0000313" key="2">
    <source>
        <dbReference type="Proteomes" id="UP000024635"/>
    </source>
</evidence>
<evidence type="ECO:0000313" key="1">
    <source>
        <dbReference type="EMBL" id="EYC42494.1"/>
    </source>
</evidence>
<organism evidence="1 2">
    <name type="scientific">Ancylostoma ceylanicum</name>
    <dbReference type="NCBI Taxonomy" id="53326"/>
    <lineage>
        <taxon>Eukaryota</taxon>
        <taxon>Metazoa</taxon>
        <taxon>Ecdysozoa</taxon>
        <taxon>Nematoda</taxon>
        <taxon>Chromadorea</taxon>
        <taxon>Rhabditida</taxon>
        <taxon>Rhabditina</taxon>
        <taxon>Rhabditomorpha</taxon>
        <taxon>Strongyloidea</taxon>
        <taxon>Ancylostomatidae</taxon>
        <taxon>Ancylostomatinae</taxon>
        <taxon>Ancylostoma</taxon>
    </lineage>
</organism>
<reference evidence="2" key="1">
    <citation type="journal article" date="2015" name="Nat. Genet.">
        <title>The genome and transcriptome of the zoonotic hookworm Ancylostoma ceylanicum identify infection-specific gene families.</title>
        <authorList>
            <person name="Schwarz E.M."/>
            <person name="Hu Y."/>
            <person name="Antoshechkin I."/>
            <person name="Miller M.M."/>
            <person name="Sternberg P.W."/>
            <person name="Aroian R.V."/>
        </authorList>
    </citation>
    <scope>NUCLEOTIDE SEQUENCE</scope>
    <source>
        <strain evidence="2">HY135</strain>
    </source>
</reference>
<accession>A0A016WRR6</accession>
<proteinExistence type="predicted"/>
<gene>
    <name evidence="1" type="primary">Acey_s0530.g3011</name>
    <name evidence="1" type="ORF">Y032_0530g3011</name>
</gene>
<name>A0A016WRR6_9BILA</name>
<dbReference type="AlphaFoldDB" id="A0A016WRR6"/>
<sequence>MSLFSTLRSLRFSFELPSCLSLLLVRRPFFPDFLCRICSIKLALLSEVNNLSSDPERKADLSASAKKVKLDVVKMRDCARLKDSRQKLDRRVITLPLKIRSPTSERQRQRKTRVYRIKVDDMDVRR</sequence>
<protein>
    <submittedName>
        <fullName evidence="1">Uncharacterized protein</fullName>
    </submittedName>
</protein>
<dbReference type="Proteomes" id="UP000024635">
    <property type="component" value="Unassembled WGS sequence"/>
</dbReference>
<comment type="caution">
    <text evidence="1">The sequence shown here is derived from an EMBL/GenBank/DDBJ whole genome shotgun (WGS) entry which is preliminary data.</text>
</comment>
<dbReference type="EMBL" id="JARK01000130">
    <property type="protein sequence ID" value="EYC42494.1"/>
    <property type="molecule type" value="Genomic_DNA"/>
</dbReference>